<evidence type="ECO:0000313" key="3">
    <source>
        <dbReference type="Proteomes" id="UP000008281"/>
    </source>
</evidence>
<keyword evidence="1" id="KW-1133">Transmembrane helix</keyword>
<keyword evidence="1" id="KW-0472">Membrane</keyword>
<dbReference type="AlphaFoldDB" id="E3N7E2"/>
<dbReference type="EMBL" id="DS268547">
    <property type="protein sequence ID" value="EFO88540.1"/>
    <property type="molecule type" value="Genomic_DNA"/>
</dbReference>
<dbReference type="Pfam" id="PF10318">
    <property type="entry name" value="7TM_GPCR_Srh"/>
    <property type="match status" value="2"/>
</dbReference>
<feature type="transmembrane region" description="Helical" evidence="1">
    <location>
        <begin position="254"/>
        <end position="274"/>
    </location>
</feature>
<accession>E3N7E2</accession>
<dbReference type="Proteomes" id="UP000008281">
    <property type="component" value="Unassembled WGS sequence"/>
</dbReference>
<feature type="transmembrane region" description="Helical" evidence="1">
    <location>
        <begin position="47"/>
        <end position="72"/>
    </location>
</feature>
<dbReference type="InterPro" id="IPR019422">
    <property type="entry name" value="7TM_GPCR_serpentine_rcpt_Srh"/>
</dbReference>
<name>E3N7E2_CAERE</name>
<protein>
    <submittedName>
        <fullName evidence="2">Uncharacterized protein</fullName>
    </submittedName>
</protein>
<dbReference type="eggNOG" id="ENOG502TFWQ">
    <property type="taxonomic scope" value="Eukaryota"/>
</dbReference>
<proteinExistence type="predicted"/>
<feature type="transmembrane region" description="Helical" evidence="1">
    <location>
        <begin position="134"/>
        <end position="153"/>
    </location>
</feature>
<feature type="transmembrane region" description="Helical" evidence="1">
    <location>
        <begin position="222"/>
        <end position="242"/>
    </location>
</feature>
<dbReference type="PANTHER" id="PTHR22941:SF301">
    <property type="entry name" value="SERPENTINE RECEPTOR, CLASS H"/>
    <property type="match status" value="1"/>
</dbReference>
<evidence type="ECO:0000256" key="1">
    <source>
        <dbReference type="SAM" id="Phobius"/>
    </source>
</evidence>
<dbReference type="InParanoid" id="E3N7E2"/>
<dbReference type="HOGENOM" id="CLU_042960_1_1_1"/>
<feature type="transmembrane region" description="Helical" evidence="1">
    <location>
        <begin position="92"/>
        <end position="113"/>
    </location>
</feature>
<gene>
    <name evidence="2" type="ORF">CRE_13034</name>
</gene>
<dbReference type="PANTHER" id="PTHR22941">
    <property type="entry name" value="SERPENTINE RECEPTOR"/>
    <property type="match status" value="1"/>
</dbReference>
<organism evidence="3">
    <name type="scientific">Caenorhabditis remanei</name>
    <name type="common">Caenorhabditis vulgaris</name>
    <dbReference type="NCBI Taxonomy" id="31234"/>
    <lineage>
        <taxon>Eukaryota</taxon>
        <taxon>Metazoa</taxon>
        <taxon>Ecdysozoa</taxon>
        <taxon>Nematoda</taxon>
        <taxon>Chromadorea</taxon>
        <taxon>Rhabditida</taxon>
        <taxon>Rhabditina</taxon>
        <taxon>Rhabditomorpha</taxon>
        <taxon>Rhabditoidea</taxon>
        <taxon>Rhabditidae</taxon>
        <taxon>Peloderinae</taxon>
        <taxon>Caenorhabditis</taxon>
    </lineage>
</organism>
<sequence>MNVTFLNDPYNYSICLYVLGITSLPIHVFGVYCILFQTPEAMKRVKWVMLNLHLWSCCLDNLLSILGQPFIVPPVFGGASLGLLHHWNVSPGVMVYCMVTLIELVSLSTSAIFENRFYILFAEKSLWRIARYPYCLMNIALAFLYFVPTMIGVPDQKVARDWIFKNYPQISHFNNFDIYLVSYETKARDQIGYRMIISTENDYVSQDFSGAFRFLRAINMQIAIPAAIISTPQVLMMVLGYLDYSSPEINSIGYMLMSIHVPLLSCCTVIHRIVSFVKVWSVED</sequence>
<keyword evidence="3" id="KW-1185">Reference proteome</keyword>
<feature type="transmembrane region" description="Helical" evidence="1">
    <location>
        <begin position="12"/>
        <end position="35"/>
    </location>
</feature>
<keyword evidence="1" id="KW-0812">Transmembrane</keyword>
<evidence type="ECO:0000313" key="2">
    <source>
        <dbReference type="EMBL" id="EFO88540.1"/>
    </source>
</evidence>
<dbReference type="InterPro" id="IPR053220">
    <property type="entry name" value="Nematode_rcpt-like_serp_H"/>
</dbReference>
<dbReference type="OMA" id="PWYLANI"/>
<reference evidence="2" key="1">
    <citation type="submission" date="2007-07" db="EMBL/GenBank/DDBJ databases">
        <title>PCAP assembly of the Caenorhabditis remanei genome.</title>
        <authorList>
            <consortium name="The Caenorhabditis remanei Sequencing Consortium"/>
            <person name="Wilson R.K."/>
        </authorList>
    </citation>
    <scope>NUCLEOTIDE SEQUENCE [LARGE SCALE GENOMIC DNA]</scope>
    <source>
        <strain evidence="2">PB4641</strain>
    </source>
</reference>